<dbReference type="EMBL" id="JBBIAA010000001">
    <property type="protein sequence ID" value="MEJ5943871.1"/>
    <property type="molecule type" value="Genomic_DNA"/>
</dbReference>
<dbReference type="Proteomes" id="UP001387100">
    <property type="component" value="Unassembled WGS sequence"/>
</dbReference>
<evidence type="ECO:0008006" key="3">
    <source>
        <dbReference type="Google" id="ProtNLM"/>
    </source>
</evidence>
<evidence type="ECO:0000313" key="2">
    <source>
        <dbReference type="Proteomes" id="UP001387100"/>
    </source>
</evidence>
<accession>A0ABU8RFP2</accession>
<reference evidence="1 2" key="1">
    <citation type="journal article" date="2017" name="Int. J. Syst. Evol. Microbiol.">
        <title>Pseudokineococcus basanitobsidens sp. nov., isolated from volcanic rock.</title>
        <authorList>
            <person name="Lee D.W."/>
            <person name="Park M.Y."/>
            <person name="Kim J.J."/>
            <person name="Kim B.S."/>
        </authorList>
    </citation>
    <scope>NUCLEOTIDE SEQUENCE [LARGE SCALE GENOMIC DNA]</scope>
    <source>
        <strain evidence="1 2">DSM 103726</strain>
    </source>
</reference>
<comment type="caution">
    <text evidence="1">The sequence shown here is derived from an EMBL/GenBank/DDBJ whole genome shotgun (WGS) entry which is preliminary data.</text>
</comment>
<proteinExistence type="predicted"/>
<evidence type="ECO:0000313" key="1">
    <source>
        <dbReference type="EMBL" id="MEJ5943871.1"/>
    </source>
</evidence>
<protein>
    <recommendedName>
        <fullName evidence="3">Antitoxin Xre/MbcA/ParS-like toxin-binding domain-containing protein</fullName>
    </recommendedName>
</protein>
<gene>
    <name evidence="1" type="ORF">WDZ17_01000</name>
</gene>
<sequence>MTDVAGMPGGLPRSMLEALARTSGAQRSFVEQLLRELVLRDPDGAALARVDAAAAARGAVDQVLDSAERWTDHLGGFYDVDGVRRLLSRAGRPVSKQAVSQRRGLLALTTGSGRVVYPTFQFTGGSPLPGLDDVLRAVPEYLASRWTLASWLTSPQPGLDGTTPVQLLREGAADVVVAAARDWARALAA</sequence>
<organism evidence="1 2">
    <name type="scientific">Pseudokineococcus basanitobsidens</name>
    <dbReference type="NCBI Taxonomy" id="1926649"/>
    <lineage>
        <taxon>Bacteria</taxon>
        <taxon>Bacillati</taxon>
        <taxon>Actinomycetota</taxon>
        <taxon>Actinomycetes</taxon>
        <taxon>Kineosporiales</taxon>
        <taxon>Kineosporiaceae</taxon>
        <taxon>Pseudokineococcus</taxon>
    </lineage>
</organism>
<name>A0ABU8RFP2_9ACTN</name>
<keyword evidence="2" id="KW-1185">Reference proteome</keyword>